<dbReference type="Pfam" id="PF02817">
    <property type="entry name" value="E3_binding"/>
    <property type="match status" value="1"/>
</dbReference>
<dbReference type="InterPro" id="IPR004167">
    <property type="entry name" value="PSBD"/>
</dbReference>
<comment type="caution">
    <text evidence="3">The sequence shown here is derived from an EMBL/GenBank/DDBJ whole genome shotgun (WGS) entry which is preliminary data.</text>
</comment>
<sequence>MAQTRRLAVSPYARRLARERALPLEVLRGSGPGGRILAVDVLGFVPLAEPVNPPTVAAAPSVAAPRIAAFAASIALGTLKELLAVLESAGKTFDIDDILLRAAGRAFAETPEIAKVAGAPVALEPAGRQAVFATVPEMPLTSLRASRLAALADNRDDTERPAALSLWLLPAGDIRPVMMPLLLGRAMRLTVSVNAAGDHAECLLTADTASVDEAAVAAWLIALKSTIEHPLRLFV</sequence>
<gene>
    <name evidence="3" type="ORF">ABVQ20_21490</name>
</gene>
<evidence type="ECO:0000313" key="4">
    <source>
        <dbReference type="Proteomes" id="UP001548832"/>
    </source>
</evidence>
<reference evidence="3 4" key="1">
    <citation type="submission" date="2024-06" db="EMBL/GenBank/DDBJ databases">
        <authorList>
            <person name="Kim D.-U."/>
        </authorList>
    </citation>
    <scope>NUCLEOTIDE SEQUENCE [LARGE SCALE GENOMIC DNA]</scope>
    <source>
        <strain evidence="3 4">KACC15460</strain>
    </source>
</reference>
<dbReference type="Proteomes" id="UP001548832">
    <property type="component" value="Unassembled WGS sequence"/>
</dbReference>
<evidence type="ECO:0000256" key="1">
    <source>
        <dbReference type="ARBA" id="ARBA00007317"/>
    </source>
</evidence>
<organism evidence="3 4">
    <name type="scientific">Mesorhizobium shangrilense</name>
    <dbReference type="NCBI Taxonomy" id="460060"/>
    <lineage>
        <taxon>Bacteria</taxon>
        <taxon>Pseudomonadati</taxon>
        <taxon>Pseudomonadota</taxon>
        <taxon>Alphaproteobacteria</taxon>
        <taxon>Hyphomicrobiales</taxon>
        <taxon>Phyllobacteriaceae</taxon>
        <taxon>Mesorhizobium</taxon>
    </lineage>
</organism>
<dbReference type="InterPro" id="IPR036625">
    <property type="entry name" value="E3-bd_dom_sf"/>
</dbReference>
<protein>
    <submittedName>
        <fullName evidence="3">E3 binding domain-containing protein</fullName>
    </submittedName>
</protein>
<accession>A0ABV2DHK8</accession>
<dbReference type="SUPFAM" id="SSF47005">
    <property type="entry name" value="Peripheral subunit-binding domain of 2-oxo acid dehydrogenase complex"/>
    <property type="match status" value="1"/>
</dbReference>
<evidence type="ECO:0000259" key="2">
    <source>
        <dbReference type="PROSITE" id="PS51826"/>
    </source>
</evidence>
<feature type="domain" description="Peripheral subunit-binding (PSBD)" evidence="2">
    <location>
        <begin position="8"/>
        <end position="45"/>
    </location>
</feature>
<dbReference type="PANTHER" id="PTHR23151">
    <property type="entry name" value="DIHYDROLIPOAMIDE ACETYL/SUCCINYL-TRANSFERASE-RELATED"/>
    <property type="match status" value="1"/>
</dbReference>
<keyword evidence="4" id="KW-1185">Reference proteome</keyword>
<dbReference type="EMBL" id="JBEWSZ010000001">
    <property type="protein sequence ID" value="MET2829550.1"/>
    <property type="molecule type" value="Genomic_DNA"/>
</dbReference>
<dbReference type="RefSeq" id="WP_354461481.1">
    <property type="nucleotide sequence ID" value="NZ_JBEWSZ010000001.1"/>
</dbReference>
<dbReference type="PANTHER" id="PTHR23151:SF90">
    <property type="entry name" value="DIHYDROLIPOYLLYSINE-RESIDUE ACETYLTRANSFERASE COMPONENT OF PYRUVATE DEHYDROGENASE COMPLEX, MITOCHONDRIAL-RELATED"/>
    <property type="match status" value="1"/>
</dbReference>
<dbReference type="PROSITE" id="PS51826">
    <property type="entry name" value="PSBD"/>
    <property type="match status" value="1"/>
</dbReference>
<comment type="similarity">
    <text evidence="1">Belongs to the 2-oxoacid dehydrogenase family.</text>
</comment>
<proteinExistence type="inferred from homology"/>
<evidence type="ECO:0000313" key="3">
    <source>
        <dbReference type="EMBL" id="MET2829550.1"/>
    </source>
</evidence>
<dbReference type="InterPro" id="IPR045257">
    <property type="entry name" value="E2/Pdx1"/>
</dbReference>
<dbReference type="Gene3D" id="4.10.320.10">
    <property type="entry name" value="E3-binding domain"/>
    <property type="match status" value="1"/>
</dbReference>
<name>A0ABV2DHK8_9HYPH</name>